<evidence type="ECO:0000313" key="3">
    <source>
        <dbReference type="EMBL" id="SCC47786.1"/>
    </source>
</evidence>
<accession>A0A1C4EWA8</accession>
<dbReference type="InterPro" id="IPR005094">
    <property type="entry name" value="Endonuclease_MobA/VirD2"/>
</dbReference>
<proteinExistence type="predicted"/>
<dbReference type="AlphaFoldDB" id="A0A1C4EWA8"/>
<evidence type="ECO:0000256" key="1">
    <source>
        <dbReference type="SAM" id="MobiDB-lite"/>
    </source>
</evidence>
<dbReference type="EMBL" id="FMAR01000010">
    <property type="protein sequence ID" value="SCC47786.1"/>
    <property type="molecule type" value="Genomic_DNA"/>
</dbReference>
<name>A0A1C4EWA8_9BACT</name>
<keyword evidence="4" id="KW-1185">Reference proteome</keyword>
<dbReference type="RefSeq" id="WP_089713334.1">
    <property type="nucleotide sequence ID" value="NZ_QCYL01000010.1"/>
</dbReference>
<dbReference type="Pfam" id="PF03432">
    <property type="entry name" value="Relaxase"/>
    <property type="match status" value="1"/>
</dbReference>
<protein>
    <submittedName>
        <fullName evidence="3">Relaxase/Mobilisation nuclease domain-containing protein</fullName>
    </submittedName>
</protein>
<reference evidence="3 4" key="1">
    <citation type="submission" date="2016-08" db="EMBL/GenBank/DDBJ databases">
        <authorList>
            <person name="Seilhamer J.J."/>
        </authorList>
    </citation>
    <scope>NUCLEOTIDE SEQUENCE [LARGE SCALE GENOMIC DNA]</scope>
    <source>
        <strain evidence="3 4">A37T2</strain>
    </source>
</reference>
<sequence length="428" mass="48422">MVARITLPPQVRSPLMYNEKKVQQGVARLLMTSGYWKDDPSLSVSEKLALMEKNTSLNHRAKYKSLHVTLNFHPDEQLSPALLKRLATEYMQRIGFGEQPFLVYQHFDAAHPHVHIIAPTIRANGTLLDLNYIGKRKSEPACRAMEQKFQLIVAEKKELTVREQIVPAHISSAMYGKGPTKKTISDIVQAVIKYYKFNSLEQLNAVLHQYHVIADQGPEHSRMHQKKGLCYSIIDTQGNKIGVPIKASSLWYQPTLTKIEALFVANHRDKKKHAPAIRQAIDQALQLTTCTNKEALATILRSHQIEVIYRTNAAGRTYGITFIDNINRVVFNGRELGKQTAAAAIEQRLAPSSNNRTEPPSPSIKPAHVERTPTNSSAAHVDPASYSEPQTAMQQLIYALLQAEYNPEYSYDPYRKRKKNKKGKEPER</sequence>
<dbReference type="STRING" id="1335309.GA0116948_11049"/>
<feature type="domain" description="MobA/VirD2-like nuclease" evidence="2">
    <location>
        <begin position="17"/>
        <end position="151"/>
    </location>
</feature>
<dbReference type="Proteomes" id="UP000242818">
    <property type="component" value="Unassembled WGS sequence"/>
</dbReference>
<evidence type="ECO:0000313" key="4">
    <source>
        <dbReference type="Proteomes" id="UP000242818"/>
    </source>
</evidence>
<feature type="region of interest" description="Disordered" evidence="1">
    <location>
        <begin position="409"/>
        <end position="428"/>
    </location>
</feature>
<organism evidence="3 4">
    <name type="scientific">Chitinophaga costaii</name>
    <dbReference type="NCBI Taxonomy" id="1335309"/>
    <lineage>
        <taxon>Bacteria</taxon>
        <taxon>Pseudomonadati</taxon>
        <taxon>Bacteroidota</taxon>
        <taxon>Chitinophagia</taxon>
        <taxon>Chitinophagales</taxon>
        <taxon>Chitinophagaceae</taxon>
        <taxon>Chitinophaga</taxon>
    </lineage>
</organism>
<feature type="region of interest" description="Disordered" evidence="1">
    <location>
        <begin position="347"/>
        <end position="387"/>
    </location>
</feature>
<evidence type="ECO:0000259" key="2">
    <source>
        <dbReference type="Pfam" id="PF03432"/>
    </source>
</evidence>
<dbReference type="OrthoDB" id="915634at2"/>
<gene>
    <name evidence="3" type="ORF">GA0116948_11049</name>
</gene>